<dbReference type="PROSITE" id="PS01305">
    <property type="entry name" value="MOAA_NIFB_PQQE"/>
    <property type="match status" value="1"/>
</dbReference>
<dbReference type="Gene3D" id="3.20.20.70">
    <property type="entry name" value="Aldolase class I"/>
    <property type="match status" value="1"/>
</dbReference>
<keyword evidence="4" id="KW-0479">Metal-binding</keyword>
<dbReference type="InterPro" id="IPR023867">
    <property type="entry name" value="Sulphatase_maturase_rSAM"/>
</dbReference>
<dbReference type="CDD" id="cd01335">
    <property type="entry name" value="Radical_SAM"/>
    <property type="match status" value="1"/>
</dbReference>
<sequence length="378" mass="42967">MDRFKWQFGKNGVVIENRSFMKYEILLTDNCNLSCSYCYQRYKNNGKVMSRETLLKTLDRLFLDAIPNQNRQDVKLIFCGGEALTQPGLIDLAMTYIGEKYLPALDRKIRISVLTNGTLLGSPEVQKVLLKHPKLDVSVSFDGIEEAQNASRGEFDLVSKNIKEITRVRGKKPMVLMTVAPDAAKHLVESVKYIVNELGIEEIWMNAVVDDLRWIEDDEYANNLYQGLCGIADFMTLPGNEEVWCNAFDPTHFVPVSANAPICGALGGQMIFTPEGELFPCYTCRNPQVIGKVNYRIGDIRNWIDVEKYAEVRTCTLGTTKGLEDCVNCDIGSGCRRCFSWFAGLYGNMREGNTAFCKVHHAKYWAFQYLYKKRSERV</sequence>
<evidence type="ECO:0000259" key="7">
    <source>
        <dbReference type="Pfam" id="PF04055"/>
    </source>
</evidence>
<dbReference type="Pfam" id="PF04055">
    <property type="entry name" value="Radical_SAM"/>
    <property type="match status" value="1"/>
</dbReference>
<keyword evidence="9" id="KW-1185">Reference proteome</keyword>
<dbReference type="SFLD" id="SFLDG01384">
    <property type="entry name" value="thioether_bond_formation_requi"/>
    <property type="match status" value="1"/>
</dbReference>
<evidence type="ECO:0000256" key="3">
    <source>
        <dbReference type="ARBA" id="ARBA00022691"/>
    </source>
</evidence>
<dbReference type="EMBL" id="JAUOZS010000001">
    <property type="protein sequence ID" value="MDT8900082.1"/>
    <property type="molecule type" value="Genomic_DNA"/>
</dbReference>
<gene>
    <name evidence="8" type="ORF">Q4T40_02375</name>
</gene>
<keyword evidence="6" id="KW-0411">Iron-sulfur</keyword>
<evidence type="ECO:0000256" key="2">
    <source>
        <dbReference type="ARBA" id="ARBA00022485"/>
    </source>
</evidence>
<dbReference type="Proteomes" id="UP001254848">
    <property type="component" value="Unassembled WGS sequence"/>
</dbReference>
<organism evidence="8 9">
    <name type="scientific">Anaeroselena agilis</name>
    <dbReference type="NCBI Taxonomy" id="3063788"/>
    <lineage>
        <taxon>Bacteria</taxon>
        <taxon>Bacillati</taxon>
        <taxon>Bacillota</taxon>
        <taxon>Negativicutes</taxon>
        <taxon>Acetonemataceae</taxon>
        <taxon>Anaeroselena</taxon>
    </lineage>
</organism>
<accession>A0ABU3NTE8</accession>
<name>A0ABU3NTE8_9FIRM</name>
<dbReference type="InterPro" id="IPR013785">
    <property type="entry name" value="Aldolase_TIM"/>
</dbReference>
<comment type="caution">
    <text evidence="8">The sequence shown here is derived from an EMBL/GenBank/DDBJ whole genome shotgun (WGS) entry which is preliminary data.</text>
</comment>
<keyword evidence="2" id="KW-0004">4Fe-4S</keyword>
<dbReference type="InterPro" id="IPR000385">
    <property type="entry name" value="MoaA_NifB_PqqE_Fe-S-bd_CS"/>
</dbReference>
<dbReference type="SFLD" id="SFLDG01067">
    <property type="entry name" value="SPASM/twitch_domain_containing"/>
    <property type="match status" value="1"/>
</dbReference>
<proteinExistence type="predicted"/>
<keyword evidence="3" id="KW-0949">S-adenosyl-L-methionine</keyword>
<dbReference type="SFLD" id="SFLDG01386">
    <property type="entry name" value="main_SPASM_domain-containing"/>
    <property type="match status" value="1"/>
</dbReference>
<dbReference type="SFLD" id="SFLDS00029">
    <property type="entry name" value="Radical_SAM"/>
    <property type="match status" value="1"/>
</dbReference>
<dbReference type="PANTHER" id="PTHR43273:SF8">
    <property type="entry name" value="RADICAL SAM DOMAIN PROTEIN"/>
    <property type="match status" value="1"/>
</dbReference>
<dbReference type="PANTHER" id="PTHR43273">
    <property type="entry name" value="ANAEROBIC SULFATASE-MATURATING ENZYME HOMOLOG ASLB-RELATED"/>
    <property type="match status" value="1"/>
</dbReference>
<dbReference type="InterPro" id="IPR007197">
    <property type="entry name" value="rSAM"/>
</dbReference>
<protein>
    <submittedName>
        <fullName evidence="8">Radical SAM protein</fullName>
    </submittedName>
</protein>
<comment type="cofactor">
    <cofactor evidence="1">
        <name>[4Fe-4S] cluster</name>
        <dbReference type="ChEBI" id="CHEBI:49883"/>
    </cofactor>
</comment>
<feature type="domain" description="Radical SAM core" evidence="7">
    <location>
        <begin position="26"/>
        <end position="171"/>
    </location>
</feature>
<dbReference type="InterPro" id="IPR058240">
    <property type="entry name" value="rSAM_sf"/>
</dbReference>
<keyword evidence="5" id="KW-0408">Iron</keyword>
<evidence type="ECO:0000256" key="4">
    <source>
        <dbReference type="ARBA" id="ARBA00022723"/>
    </source>
</evidence>
<reference evidence="8 9" key="1">
    <citation type="submission" date="2023-07" db="EMBL/GenBank/DDBJ databases">
        <title>The novel representative of Negativicutes class, Anaeroselena agilis gen. nov. sp. nov.</title>
        <authorList>
            <person name="Prokofeva M.I."/>
            <person name="Elcheninov A.G."/>
            <person name="Klyukina A."/>
            <person name="Kublanov I.V."/>
            <person name="Frolov E.N."/>
            <person name="Podosokorskaya O.A."/>
        </authorList>
    </citation>
    <scope>NUCLEOTIDE SEQUENCE [LARGE SCALE GENOMIC DNA]</scope>
    <source>
        <strain evidence="8 9">4137-cl</strain>
    </source>
</reference>
<evidence type="ECO:0000313" key="9">
    <source>
        <dbReference type="Proteomes" id="UP001254848"/>
    </source>
</evidence>
<evidence type="ECO:0000256" key="5">
    <source>
        <dbReference type="ARBA" id="ARBA00023004"/>
    </source>
</evidence>
<dbReference type="RefSeq" id="WP_413778642.1">
    <property type="nucleotide sequence ID" value="NZ_JAUOZS010000001.1"/>
</dbReference>
<evidence type="ECO:0000256" key="1">
    <source>
        <dbReference type="ARBA" id="ARBA00001966"/>
    </source>
</evidence>
<evidence type="ECO:0000256" key="6">
    <source>
        <dbReference type="ARBA" id="ARBA00023014"/>
    </source>
</evidence>
<dbReference type="SUPFAM" id="SSF102114">
    <property type="entry name" value="Radical SAM enzymes"/>
    <property type="match status" value="1"/>
</dbReference>
<evidence type="ECO:0000313" key="8">
    <source>
        <dbReference type="EMBL" id="MDT8900082.1"/>
    </source>
</evidence>